<evidence type="ECO:0000313" key="14">
    <source>
        <dbReference type="EMBL" id="WPJ95205.1"/>
    </source>
</evidence>
<dbReference type="InterPro" id="IPR009057">
    <property type="entry name" value="Homeodomain-like_sf"/>
</dbReference>
<dbReference type="InterPro" id="IPR017736">
    <property type="entry name" value="Glyco_hydro_1_beta-glucosidase"/>
</dbReference>
<comment type="similarity">
    <text evidence="2 12">Belongs to the glycosyl hydrolase 1 family.</text>
</comment>
<dbReference type="Pfam" id="PF00232">
    <property type="entry name" value="Glyco_hydro_1"/>
    <property type="match status" value="1"/>
</dbReference>
<dbReference type="PANTHER" id="PTHR10353:SF36">
    <property type="entry name" value="LP05116P"/>
    <property type="match status" value="1"/>
</dbReference>
<keyword evidence="15" id="KW-1185">Reference proteome</keyword>
<accession>A0ABZ0RGB6</accession>
<keyword evidence="5" id="KW-0136">Cellulose degradation</keyword>
<name>A0ABZ0RGB6_9BACT</name>
<evidence type="ECO:0000259" key="13">
    <source>
        <dbReference type="PROSITE" id="PS01124"/>
    </source>
</evidence>
<keyword evidence="4 12" id="KW-0378">Hydrolase</keyword>
<reference evidence="14 15" key="1">
    <citation type="submission" date="2023-11" db="EMBL/GenBank/DDBJ databases">
        <title>Coraliomargarita sp. nov., isolated from marine algae.</title>
        <authorList>
            <person name="Lee J.K."/>
            <person name="Baek J.H."/>
            <person name="Kim J.M."/>
            <person name="Choi D.G."/>
            <person name="Jeon C.O."/>
        </authorList>
    </citation>
    <scope>NUCLEOTIDE SEQUENCE [LARGE SCALE GENOMIC DNA]</scope>
    <source>
        <strain evidence="14 15">J2-16</strain>
    </source>
</reference>
<dbReference type="InterPro" id="IPR018062">
    <property type="entry name" value="HTH_AraC-typ_CS"/>
</dbReference>
<keyword evidence="11" id="KW-0624">Polysaccharide degradation</keyword>
<proteinExistence type="inferred from homology"/>
<sequence>MMTTSSSLFPKDFIWGASTSSYQIEGAHDADGKGASIWDAFVQREGRIWRGQHGRVSCDHYHRFKEDVAHMRLMGLKAYRFSISWPRILPHGTGSINAAGLAFYDALINELLENDIEPWVTLYHWDLPYELFLKGGWLDRNSPQWFAEYTKVVVDHFSDRVKNWVTINEPQCFIGLGYRDGLHAPGMTLSFKECLMAGHNALLAHGRSVQVIREHAKQDPIIGWSPSGSVYQPETGSSRDDINAAREATSAIYSDNVWNTRWWSDPVILGHYPEEGLQAYQKALPKFLASDFEIIQQPLDYYACNIFQATPVRMSEEGVPVAVPLSDGEEISLYEWTQKPDCLYWGPRFIHELYDLPLVITENGCSNLDRVSMDGSVHDSNRTDYMIGHLLALRRAMDEGVDVRGYFHWSLLDNFEWQEGYKHRFGLIHVNYQTQARTWKDSAYCLQKIIASNGNSLKEYLHSDTEPVPFVVKEAKRYIDENIAETFNVKTIAAHLNCHPDFLSRRFKQFVGTSLSDYIRQIRLDYARNLLRNSDVQIGDAADQAGFSDRIHFSKVFRKEMGMTPSQYKQQFRVKTVPQVVEMAKNPRLT</sequence>
<dbReference type="PROSITE" id="PS00041">
    <property type="entry name" value="HTH_ARAC_FAMILY_1"/>
    <property type="match status" value="1"/>
</dbReference>
<dbReference type="Pfam" id="PF12833">
    <property type="entry name" value="HTH_18"/>
    <property type="match status" value="1"/>
</dbReference>
<dbReference type="InterPro" id="IPR017853">
    <property type="entry name" value="GH"/>
</dbReference>
<dbReference type="EC" id="3.2.1.21" evidence="3 12"/>
<feature type="domain" description="HTH araC/xylS-type" evidence="13">
    <location>
        <begin position="473"/>
        <end position="571"/>
    </location>
</feature>
<dbReference type="RefSeq" id="WP_319832098.1">
    <property type="nucleotide sequence ID" value="NZ_CP138858.1"/>
</dbReference>
<evidence type="ECO:0000256" key="5">
    <source>
        <dbReference type="ARBA" id="ARBA00023001"/>
    </source>
</evidence>
<dbReference type="PROSITE" id="PS00653">
    <property type="entry name" value="GLYCOSYL_HYDROL_F1_2"/>
    <property type="match status" value="1"/>
</dbReference>
<dbReference type="SMART" id="SM00342">
    <property type="entry name" value="HTH_ARAC"/>
    <property type="match status" value="1"/>
</dbReference>
<dbReference type="Gene3D" id="3.20.20.80">
    <property type="entry name" value="Glycosidases"/>
    <property type="match status" value="1"/>
</dbReference>
<evidence type="ECO:0000256" key="10">
    <source>
        <dbReference type="ARBA" id="ARBA00023295"/>
    </source>
</evidence>
<keyword evidence="8" id="KW-0804">Transcription</keyword>
<dbReference type="GO" id="GO:0008422">
    <property type="term" value="F:beta-glucosidase activity"/>
    <property type="evidence" value="ECO:0007669"/>
    <property type="project" value="UniProtKB-EC"/>
</dbReference>
<protein>
    <recommendedName>
        <fullName evidence="3 12">Beta-glucosidase</fullName>
        <ecNumber evidence="3 12">3.2.1.21</ecNumber>
    </recommendedName>
</protein>
<dbReference type="InterPro" id="IPR033132">
    <property type="entry name" value="GH_1_N_CS"/>
</dbReference>
<dbReference type="SUPFAM" id="SSF46689">
    <property type="entry name" value="Homeodomain-like"/>
    <property type="match status" value="2"/>
</dbReference>
<evidence type="ECO:0000256" key="7">
    <source>
        <dbReference type="ARBA" id="ARBA00023125"/>
    </source>
</evidence>
<evidence type="ECO:0000256" key="1">
    <source>
        <dbReference type="ARBA" id="ARBA00000448"/>
    </source>
</evidence>
<dbReference type="InterPro" id="IPR018060">
    <property type="entry name" value="HTH_AraC"/>
</dbReference>
<gene>
    <name evidence="14" type="ORF">SH580_17420</name>
</gene>
<dbReference type="NCBIfam" id="TIGR03356">
    <property type="entry name" value="BGL"/>
    <property type="match status" value="1"/>
</dbReference>
<dbReference type="Gene3D" id="1.10.10.60">
    <property type="entry name" value="Homeodomain-like"/>
    <property type="match status" value="2"/>
</dbReference>
<evidence type="ECO:0000256" key="12">
    <source>
        <dbReference type="RuleBase" id="RU361175"/>
    </source>
</evidence>
<organism evidence="14 15">
    <name type="scientific">Coraliomargarita algicola</name>
    <dbReference type="NCBI Taxonomy" id="3092156"/>
    <lineage>
        <taxon>Bacteria</taxon>
        <taxon>Pseudomonadati</taxon>
        <taxon>Verrucomicrobiota</taxon>
        <taxon>Opitutia</taxon>
        <taxon>Puniceicoccales</taxon>
        <taxon>Coraliomargaritaceae</taxon>
        <taxon>Coraliomargarita</taxon>
    </lineage>
</organism>
<evidence type="ECO:0000256" key="2">
    <source>
        <dbReference type="ARBA" id="ARBA00010838"/>
    </source>
</evidence>
<keyword evidence="10 12" id="KW-0326">Glycosidase</keyword>
<keyword evidence="7" id="KW-0238">DNA-binding</keyword>
<keyword evidence="9" id="KW-0119">Carbohydrate metabolism</keyword>
<evidence type="ECO:0000256" key="4">
    <source>
        <dbReference type="ARBA" id="ARBA00022801"/>
    </source>
</evidence>
<dbReference type="PANTHER" id="PTHR10353">
    <property type="entry name" value="GLYCOSYL HYDROLASE"/>
    <property type="match status" value="1"/>
</dbReference>
<evidence type="ECO:0000256" key="3">
    <source>
        <dbReference type="ARBA" id="ARBA00012744"/>
    </source>
</evidence>
<dbReference type="EMBL" id="CP138858">
    <property type="protein sequence ID" value="WPJ95205.1"/>
    <property type="molecule type" value="Genomic_DNA"/>
</dbReference>
<evidence type="ECO:0000256" key="9">
    <source>
        <dbReference type="ARBA" id="ARBA00023277"/>
    </source>
</evidence>
<dbReference type="PRINTS" id="PR00131">
    <property type="entry name" value="GLHYDRLASE1"/>
</dbReference>
<dbReference type="InterPro" id="IPR001360">
    <property type="entry name" value="Glyco_hydro_1"/>
</dbReference>
<dbReference type="SUPFAM" id="SSF51445">
    <property type="entry name" value="(Trans)glycosidases"/>
    <property type="match status" value="1"/>
</dbReference>
<evidence type="ECO:0000256" key="8">
    <source>
        <dbReference type="ARBA" id="ARBA00023163"/>
    </source>
</evidence>
<evidence type="ECO:0000256" key="6">
    <source>
        <dbReference type="ARBA" id="ARBA00023015"/>
    </source>
</evidence>
<evidence type="ECO:0000256" key="11">
    <source>
        <dbReference type="ARBA" id="ARBA00023326"/>
    </source>
</evidence>
<dbReference type="Proteomes" id="UP001324993">
    <property type="component" value="Chromosome"/>
</dbReference>
<dbReference type="PROSITE" id="PS01124">
    <property type="entry name" value="HTH_ARAC_FAMILY_2"/>
    <property type="match status" value="1"/>
</dbReference>
<keyword evidence="6" id="KW-0805">Transcription regulation</keyword>
<evidence type="ECO:0000313" key="15">
    <source>
        <dbReference type="Proteomes" id="UP001324993"/>
    </source>
</evidence>
<comment type="catalytic activity">
    <reaction evidence="1 12">
        <text>Hydrolysis of terminal, non-reducing beta-D-glucosyl residues with release of beta-D-glucose.</text>
        <dbReference type="EC" id="3.2.1.21"/>
    </reaction>
</comment>